<dbReference type="OrthoDB" id="2844016at2759"/>
<feature type="chain" id="PRO_5019560669" description="Ubiquitin 3 binding protein But2 C-terminal domain-containing protein" evidence="1">
    <location>
        <begin position="19"/>
        <end position="211"/>
    </location>
</feature>
<keyword evidence="3" id="KW-1185">Reference proteome</keyword>
<keyword evidence="1" id="KW-0732">Signal</keyword>
<sequence length="211" mass="22714">MFFLFAFVPLALAALTLASPLYSRQASGPCTGISGGYDSMYNFTLAAFNLTLPNANSTGAPLVVRFNQWTGSATASYFSALSTYYSAHSNNEPTLSLVNGSLIPSNPADADVSSTNLAVSASSQLLFEFSTEESELPAPIQNYCIIDSPDSPYPILAVNGVTDAFSLCESDTPYYFGIPNDVMFQATEDNGHTYNYTSCYPVRLQVVYEQA</sequence>
<protein>
    <recommendedName>
        <fullName evidence="4">Ubiquitin 3 binding protein But2 C-terminal domain-containing protein</fullName>
    </recommendedName>
</protein>
<dbReference type="Proteomes" id="UP000287166">
    <property type="component" value="Unassembled WGS sequence"/>
</dbReference>
<dbReference type="AlphaFoldDB" id="A0A401GSK9"/>
<dbReference type="GeneID" id="38782135"/>
<evidence type="ECO:0000256" key="1">
    <source>
        <dbReference type="SAM" id="SignalP"/>
    </source>
</evidence>
<evidence type="ECO:0008006" key="4">
    <source>
        <dbReference type="Google" id="ProtNLM"/>
    </source>
</evidence>
<proteinExistence type="predicted"/>
<accession>A0A401GSK9</accession>
<reference evidence="2 3" key="1">
    <citation type="journal article" date="2018" name="Sci. Rep.">
        <title>Genome sequence of the cauliflower mushroom Sparassis crispa (Hanabiratake) and its association with beneficial usage.</title>
        <authorList>
            <person name="Kiyama R."/>
            <person name="Furutani Y."/>
            <person name="Kawaguchi K."/>
            <person name="Nakanishi T."/>
        </authorList>
    </citation>
    <scope>NUCLEOTIDE SEQUENCE [LARGE SCALE GENOMIC DNA]</scope>
</reference>
<evidence type="ECO:0000313" key="2">
    <source>
        <dbReference type="EMBL" id="GBE85218.1"/>
    </source>
</evidence>
<dbReference type="InParanoid" id="A0A401GSK9"/>
<comment type="caution">
    <text evidence="2">The sequence shown here is derived from an EMBL/GenBank/DDBJ whole genome shotgun (WGS) entry which is preliminary data.</text>
</comment>
<gene>
    <name evidence="2" type="ORF">SCP_0704040</name>
</gene>
<dbReference type="EMBL" id="BFAD01000007">
    <property type="protein sequence ID" value="GBE85218.1"/>
    <property type="molecule type" value="Genomic_DNA"/>
</dbReference>
<feature type="signal peptide" evidence="1">
    <location>
        <begin position="1"/>
        <end position="18"/>
    </location>
</feature>
<organism evidence="2 3">
    <name type="scientific">Sparassis crispa</name>
    <dbReference type="NCBI Taxonomy" id="139825"/>
    <lineage>
        <taxon>Eukaryota</taxon>
        <taxon>Fungi</taxon>
        <taxon>Dikarya</taxon>
        <taxon>Basidiomycota</taxon>
        <taxon>Agaricomycotina</taxon>
        <taxon>Agaricomycetes</taxon>
        <taxon>Polyporales</taxon>
        <taxon>Sparassidaceae</taxon>
        <taxon>Sparassis</taxon>
    </lineage>
</organism>
<dbReference type="RefSeq" id="XP_027616131.1">
    <property type="nucleotide sequence ID" value="XM_027760330.1"/>
</dbReference>
<evidence type="ECO:0000313" key="3">
    <source>
        <dbReference type="Proteomes" id="UP000287166"/>
    </source>
</evidence>
<name>A0A401GSK9_9APHY</name>